<evidence type="ECO:0000256" key="3">
    <source>
        <dbReference type="ARBA" id="ARBA00023136"/>
    </source>
</evidence>
<dbReference type="Pfam" id="PF07715">
    <property type="entry name" value="Plug"/>
    <property type="match status" value="1"/>
</dbReference>
<dbReference type="Proteomes" id="UP000241421">
    <property type="component" value="Unassembled WGS sequence"/>
</dbReference>
<evidence type="ECO:0000313" key="7">
    <source>
        <dbReference type="EMBL" id="PWF41440.1"/>
    </source>
</evidence>
<dbReference type="Gene3D" id="2.40.170.20">
    <property type="entry name" value="TonB-dependent receptor, beta-barrel domain"/>
    <property type="match status" value="1"/>
</dbReference>
<organism evidence="7 8">
    <name type="scientific">Massilia glaciei</name>
    <dbReference type="NCBI Taxonomy" id="1524097"/>
    <lineage>
        <taxon>Bacteria</taxon>
        <taxon>Pseudomonadati</taxon>
        <taxon>Pseudomonadota</taxon>
        <taxon>Betaproteobacteria</taxon>
        <taxon>Burkholderiales</taxon>
        <taxon>Oxalobacteraceae</taxon>
        <taxon>Telluria group</taxon>
        <taxon>Massilia</taxon>
    </lineage>
</organism>
<dbReference type="InterPro" id="IPR010104">
    <property type="entry name" value="TonB_rcpt_bac"/>
</dbReference>
<keyword evidence="3" id="KW-0472">Membrane</keyword>
<evidence type="ECO:0000256" key="1">
    <source>
        <dbReference type="ARBA" id="ARBA00004442"/>
    </source>
</evidence>
<dbReference type="AlphaFoldDB" id="A0A2U2HE09"/>
<dbReference type="InterPro" id="IPR012910">
    <property type="entry name" value="Plug_dom"/>
</dbReference>
<keyword evidence="7" id="KW-0675">Receptor</keyword>
<dbReference type="PANTHER" id="PTHR40980">
    <property type="entry name" value="PLUG DOMAIN-CONTAINING PROTEIN"/>
    <property type="match status" value="1"/>
</dbReference>
<reference evidence="7 8" key="1">
    <citation type="submission" date="2018-04" db="EMBL/GenBank/DDBJ databases">
        <title>Massilia violaceinigra sp. nov., a novel purple-pigmented bacterium isolated from Tianshan glacier, Xinjiang, China.</title>
        <authorList>
            <person name="Wang H."/>
        </authorList>
    </citation>
    <scope>NUCLEOTIDE SEQUENCE [LARGE SCALE GENOMIC DNA]</scope>
    <source>
        <strain evidence="7 8">B448-2</strain>
    </source>
</reference>
<evidence type="ECO:0000313" key="8">
    <source>
        <dbReference type="Proteomes" id="UP000241421"/>
    </source>
</evidence>
<evidence type="ECO:0000256" key="5">
    <source>
        <dbReference type="SAM" id="SignalP"/>
    </source>
</evidence>
<dbReference type="EMBL" id="PXWF02000312">
    <property type="protein sequence ID" value="PWF41440.1"/>
    <property type="molecule type" value="Genomic_DNA"/>
</dbReference>
<protein>
    <submittedName>
        <fullName evidence="7">TonB-dependent receptor</fullName>
    </submittedName>
</protein>
<keyword evidence="4" id="KW-0998">Cell outer membrane</keyword>
<comment type="caution">
    <text evidence="7">The sequence shown here is derived from an EMBL/GenBank/DDBJ whole genome shotgun (WGS) entry which is preliminary data.</text>
</comment>
<dbReference type="Gene3D" id="2.170.130.10">
    <property type="entry name" value="TonB-dependent receptor, plug domain"/>
    <property type="match status" value="1"/>
</dbReference>
<dbReference type="RefSeq" id="WP_106760001.1">
    <property type="nucleotide sequence ID" value="NZ_PXWF02000312.1"/>
</dbReference>
<dbReference type="InterPro" id="IPR037066">
    <property type="entry name" value="Plug_dom_sf"/>
</dbReference>
<dbReference type="CDD" id="cd01347">
    <property type="entry name" value="ligand_gated_channel"/>
    <property type="match status" value="1"/>
</dbReference>
<accession>A0A2U2HE09</accession>
<feature type="chain" id="PRO_5015687935" evidence="5">
    <location>
        <begin position="36"/>
        <end position="925"/>
    </location>
</feature>
<dbReference type="InterPro" id="IPR036942">
    <property type="entry name" value="Beta-barrel_TonB_sf"/>
</dbReference>
<feature type="signal peptide" evidence="5">
    <location>
        <begin position="1"/>
        <end position="35"/>
    </location>
</feature>
<evidence type="ECO:0000256" key="2">
    <source>
        <dbReference type="ARBA" id="ARBA00009810"/>
    </source>
</evidence>
<comment type="similarity">
    <text evidence="2">Belongs to the TonB-dependent receptor family.</text>
</comment>
<evidence type="ECO:0000259" key="6">
    <source>
        <dbReference type="Pfam" id="PF07715"/>
    </source>
</evidence>
<dbReference type="PANTHER" id="PTHR40980:SF3">
    <property type="entry name" value="TONB-DEPENDENT RECEPTOR-LIKE BETA-BARREL DOMAIN-CONTAINING PROTEIN"/>
    <property type="match status" value="1"/>
</dbReference>
<dbReference type="NCBIfam" id="TIGR01782">
    <property type="entry name" value="TonB-Xanth-Caul"/>
    <property type="match status" value="1"/>
</dbReference>
<dbReference type="GO" id="GO:0009279">
    <property type="term" value="C:cell outer membrane"/>
    <property type="evidence" value="ECO:0007669"/>
    <property type="project" value="UniProtKB-SubCell"/>
</dbReference>
<feature type="domain" description="TonB-dependent receptor plug" evidence="6">
    <location>
        <begin position="85"/>
        <end position="188"/>
    </location>
</feature>
<keyword evidence="8" id="KW-1185">Reference proteome</keyword>
<dbReference type="SUPFAM" id="SSF56935">
    <property type="entry name" value="Porins"/>
    <property type="match status" value="1"/>
</dbReference>
<proteinExistence type="inferred from homology"/>
<gene>
    <name evidence="7" type="ORF">C7C56_024665</name>
</gene>
<name>A0A2U2HE09_9BURK</name>
<keyword evidence="5" id="KW-0732">Signal</keyword>
<comment type="subcellular location">
    <subcellularLocation>
        <location evidence="1">Cell outer membrane</location>
    </subcellularLocation>
</comment>
<dbReference type="OrthoDB" id="8727862at2"/>
<evidence type="ECO:0000256" key="4">
    <source>
        <dbReference type="ARBA" id="ARBA00023237"/>
    </source>
</evidence>
<sequence>MNPAREAAAGAAFKLNPIAAGCALLLSFMATAVLAQPAPADAKAPSHLEDSAAPASDNGAAPAAQVATVRISGIRKGIEDAISVKKNASSIVESISAEDIGKLPDTSIAESIARLPGLAAQRVAGRAQVISVRGLSPDFATTLLNGREQVSTGDNRSVEFDQYPSELLGAVTVYKTPDAGLVGQGLSGTIDMQAVRPLAFPKRSISVNVRGEKKSLGPIANAKDTGHRVSASYIDQFANRTIGIAIGVADLASPILDNETGTYEPFSQSAVAGVPAGTYISAGVKSLAKSGVLKRTGVMGVLEYRPGKAWRSTLDLFGSRFSQVDTNNQFEANLGGYNGSNNPLGFSYQSTNIANGTLLGGVATGAYPLVRGQYNNRKDEIRTAGWANNVNLGGVKVLADINYSNAKRDETYLENNLQLRSASDGALNDPALTVGWTPGNFAALSGKLNYSNAATLFTGNSIYGYGSTYAPRLNDKMSSFKLAATFPAPALAASLLSDLDAGFNISERTKTKRQPSGQLFASGSPTISSDLLYAPVDLGFAGSGVVPSWNVPGVIAKYFDPVNYDLANNSGTISRAWDVTEKITTGYVKANIDVEFNAVTLRGNIGAQVIRTDQSSTSLYADTTGAAHPIADGKRYTDVLPSMNLVFGLSNQQTLRFSAAKQIARARVDQLNAGFNFSVDQGTRLPSGSGGNARLDPWRADAYDVSYEKYFGTKAYFALAGFYKNLETYIYNFSKPRDFSLFTPGTIATTNIGQYTAPYNGSGGTLKGAELSVSLPLELAWAPLEGFGVSASTTYTESGIDIAQVNDTIGKIALPGLSKNVTNLTLYYEKSGLSARVSQRRRSDYVGEIGNFAGDRQLRYVVGENVTDLHFGYTFNEGAYKGLGFLVQVNNLNNSAYETYANSKDRQLEYAKYGRVVLVGANYKF</sequence>